<organism evidence="2 3">
    <name type="scientific">Pontibacter ramchanderi</name>
    <dbReference type="NCBI Taxonomy" id="1179743"/>
    <lineage>
        <taxon>Bacteria</taxon>
        <taxon>Pseudomonadati</taxon>
        <taxon>Bacteroidota</taxon>
        <taxon>Cytophagia</taxon>
        <taxon>Cytophagales</taxon>
        <taxon>Hymenobacteraceae</taxon>
        <taxon>Pontibacter</taxon>
    </lineage>
</organism>
<dbReference type="RefSeq" id="WP_180336395.1">
    <property type="nucleotide sequence ID" value="NZ_PJMU01000002.1"/>
</dbReference>
<protein>
    <submittedName>
        <fullName evidence="2">Uncharacterized protein</fullName>
    </submittedName>
</protein>
<proteinExistence type="predicted"/>
<feature type="signal peptide" evidence="1">
    <location>
        <begin position="1"/>
        <end position="21"/>
    </location>
</feature>
<evidence type="ECO:0000313" key="3">
    <source>
        <dbReference type="Proteomes" id="UP000233782"/>
    </source>
</evidence>
<gene>
    <name evidence="2" type="ORF">BD749_2506</name>
</gene>
<accession>A0A2N3UDE9</accession>
<dbReference type="Proteomes" id="UP000233782">
    <property type="component" value="Unassembled WGS sequence"/>
</dbReference>
<dbReference type="EMBL" id="PJMU01000002">
    <property type="protein sequence ID" value="PKV67362.1"/>
    <property type="molecule type" value="Genomic_DNA"/>
</dbReference>
<dbReference type="AlphaFoldDB" id="A0A2N3UDE9"/>
<comment type="caution">
    <text evidence="2">The sequence shown here is derived from an EMBL/GenBank/DDBJ whole genome shotgun (WGS) entry which is preliminary data.</text>
</comment>
<keyword evidence="3" id="KW-1185">Reference proteome</keyword>
<name>A0A2N3UDE9_9BACT</name>
<sequence>MKIILLLLALFLGFGATYKKAANDMHVAATKHKQQMEQRELRSYPNLLPEVLIVAPKA</sequence>
<keyword evidence="1" id="KW-0732">Signal</keyword>
<evidence type="ECO:0000256" key="1">
    <source>
        <dbReference type="SAM" id="SignalP"/>
    </source>
</evidence>
<reference evidence="2 3" key="1">
    <citation type="submission" date="2017-12" db="EMBL/GenBank/DDBJ databases">
        <title>Genomic Encyclopedia of Type Strains, Phase III (KMG-III): the genomes of soil and plant-associated and newly described type strains.</title>
        <authorList>
            <person name="Whitman W."/>
        </authorList>
    </citation>
    <scope>NUCLEOTIDE SEQUENCE [LARGE SCALE GENOMIC DNA]</scope>
    <source>
        <strain evidence="2 3">LP43</strain>
    </source>
</reference>
<feature type="chain" id="PRO_5014924036" evidence="1">
    <location>
        <begin position="22"/>
        <end position="58"/>
    </location>
</feature>
<evidence type="ECO:0000313" key="2">
    <source>
        <dbReference type="EMBL" id="PKV67362.1"/>
    </source>
</evidence>